<dbReference type="SMART" id="SM00153">
    <property type="entry name" value="VHP"/>
    <property type="match status" value="1"/>
</dbReference>
<dbReference type="EMBL" id="MDYQ01000084">
    <property type="protein sequence ID" value="PRP83334.1"/>
    <property type="molecule type" value="Genomic_DNA"/>
</dbReference>
<dbReference type="PROSITE" id="PS51089">
    <property type="entry name" value="HP"/>
    <property type="match status" value="1"/>
</dbReference>
<feature type="compositionally biased region" description="Basic and acidic residues" evidence="2">
    <location>
        <begin position="589"/>
        <end position="666"/>
    </location>
</feature>
<dbReference type="InterPro" id="IPR029006">
    <property type="entry name" value="ADF-H/Gelsolin-like_dom_sf"/>
</dbReference>
<sequence length="1718" mass="194865">MFISIPIRQQYFRVSEAARGRSKVCCSRVFTIEQMSSTPSLNETVSLSRSRDPESLERELQALKRSLKSESAERDTLEREYSDLERKNKQLARKIKDLEADLARESSERDVLDKENANVNRRFRTLELELKNFKVQLADSEEQVLSLKEAKSRLQKKIEEEEREHEREMEGMRNDLRQAKRDVRDKTKRLEEEKSDLERELKRQSAKKLDEKVKTLERENTTLEAKLKLAQSSGSSSGGSGGAVPQSVLDSFLEEKNTLEKAKDRAEEKANSATQKSEELRREKESVEAKYKELEDAMRGMKNRITEEEKKRDQAERGQQLVEEEMVKLKQAHRDELAAAIVNTGGSDLSEKVERLELELQDAAEEREDLVQQISELENRSAELKVTLAELEVDEKILSEERGDLLKKAAEAEEKEKELRELRETFERTQRKTNKEVDALREEIQAMKRAKEEVEYKRQGLERELTQERLSTKGKGEGSDIMSESEKSVRKELQQIRDRLEEERADAKVQIDRNVKKMESDKAALSRKVEEAKEDAVRATKEKASLENQLNELNKAHEEQIGKMREQKEKISALENSLNDTNEELEAQNAEKKKLCDTLEEALRAVEEREKTMRETKVEAEKEKKKNALENTELRSRLEDEGEKRAALKKQIEDLKGRLEESDKASRSRSSNNSEKEENLKTLSEQVNKLTEQAKSTQELIEKAETTRKTLDAELKVISGELQEERETLSKMKSARDAAEAQNKALNEKYEEEKKEREVEKKNRKRIEGELDTMRGQRDEAMKDKSAAEKEKGEMTREVNGLREAKTSLEARKKKDEEAIESITKRAEDESKAREQLENEMKKIQREMKEERDKIEASGSRGTTEYKEENERLKKEISEIKQKSVQAEGQEEKMKTLERKIAETNAQIQAQNAKAEKSKSRKHMFKKQAQDYKTQLDAMQGVQAQIDELQAENARLREAAEKGEKGDDMEEIASVAPRLSTIRRPLGPRAQRNLGVTSSAPTASQAEEKSIDRAIQRKESSSSLKTKAAQMGGVSLFGGITADALSNRKKTSSISESQAASDGKTRMWCVKGRRRIRSFQVKPSYSSLNQGDVFILDVGTRIFQTTEYAQWNGSECNRLERTKGKDIVTRLNRQRGSKAEIITLDQGDDDEAGMHAFYKEVGGKGGDLTSASDGGEDLEAENRIDGQTKLYKAGESSHELVTGGKLSIEMLDTHSAYILDADTEVYLWLGKLSSKELRNAAGRQAEEIKEGRERETFSEVYKVAEGGETVFFCEKFTDWPDGATLGPQKFTSNIAASKKQEKINVEAMYESADTLPALTYLPPKDDVPGSIEVSVVVDAVKEDIGADEYGRFHSENSYIVVHKYGSTDQSYLIYFWQGREGTKNEKGTSAALSMNLAKKLPGASQIRVVQGKEPIDFLRLFKGKYVVLKGKRNSSIPKKFLVSVRAETSADKSAATQVPLRASSLNSGYSYLLRTEDKTFLWKGKQATEASREAAQRVNKFLGGGQAEEVTEVAPGEDFWAAIGGKEEFRTAEKRKKDFTPKFFSFSNASGMLSADRLVVYSQDDLTSDILALVDHYDQVFLWGGAKAREADRKIALETAVEYLKFAIKKDGRPSSEVQMVKEGSEPVGFTSAFFGWDKSLSLGASETASEALSQFSKTYPIEQLRDKDKLPSTVDKSQLEMYLSDAEFMSVFGMTKEAWTKTPGWKKTPKKKELGLF</sequence>
<reference evidence="4 5" key="1">
    <citation type="journal article" date="2018" name="Genome Biol. Evol.">
        <title>Multiple Roots of Fruiting Body Formation in Amoebozoa.</title>
        <authorList>
            <person name="Hillmann F."/>
            <person name="Forbes G."/>
            <person name="Novohradska S."/>
            <person name="Ferling I."/>
            <person name="Riege K."/>
            <person name="Groth M."/>
            <person name="Westermann M."/>
            <person name="Marz M."/>
            <person name="Spaller T."/>
            <person name="Winckler T."/>
            <person name="Schaap P."/>
            <person name="Glockner G."/>
        </authorList>
    </citation>
    <scope>NUCLEOTIDE SEQUENCE [LARGE SCALE GENOMIC DNA]</scope>
    <source>
        <strain evidence="4 5">Jena</strain>
    </source>
</reference>
<feature type="region of interest" description="Disordered" evidence="2">
    <location>
        <begin position="908"/>
        <end position="928"/>
    </location>
</feature>
<feature type="compositionally biased region" description="Basic and acidic residues" evidence="2">
    <location>
        <begin position="746"/>
        <end position="856"/>
    </location>
</feature>
<feature type="compositionally biased region" description="Polar residues" evidence="2">
    <location>
        <begin position="681"/>
        <end position="699"/>
    </location>
</feature>
<gene>
    <name evidence="4" type="ORF">PROFUN_09315</name>
</gene>
<dbReference type="SUPFAM" id="SSF90257">
    <property type="entry name" value="Myosin rod fragments"/>
    <property type="match status" value="1"/>
</dbReference>
<dbReference type="SMART" id="SM00262">
    <property type="entry name" value="GEL"/>
    <property type="match status" value="5"/>
</dbReference>
<evidence type="ECO:0000259" key="3">
    <source>
        <dbReference type="PROSITE" id="PS51089"/>
    </source>
</evidence>
<feature type="compositionally biased region" description="Basic and acidic residues" evidence="2">
    <location>
        <begin position="725"/>
        <end position="739"/>
    </location>
</feature>
<dbReference type="Gene3D" id="3.40.20.10">
    <property type="entry name" value="Severin"/>
    <property type="match status" value="5"/>
</dbReference>
<feature type="compositionally biased region" description="Basic and acidic residues" evidence="2">
    <location>
        <begin position="1006"/>
        <end position="1020"/>
    </location>
</feature>
<evidence type="ECO:0000256" key="1">
    <source>
        <dbReference type="ARBA" id="ARBA00022737"/>
    </source>
</evidence>
<dbReference type="PANTHER" id="PTHR11977:SF51">
    <property type="entry name" value="PROTEIN FLIGHTLESS-1 HOMOLOG"/>
    <property type="match status" value="1"/>
</dbReference>
<dbReference type="InterPro" id="IPR007122">
    <property type="entry name" value="Villin/Gelsolin"/>
</dbReference>
<dbReference type="GO" id="GO:0051016">
    <property type="term" value="P:barbed-end actin filament capping"/>
    <property type="evidence" value="ECO:0007669"/>
    <property type="project" value="TreeGrafter"/>
</dbReference>
<feature type="region of interest" description="Disordered" evidence="2">
    <location>
        <begin position="465"/>
        <end position="493"/>
    </location>
</feature>
<dbReference type="Pfam" id="PF00626">
    <property type="entry name" value="Gelsolin"/>
    <property type="match status" value="5"/>
</dbReference>
<dbReference type="GO" id="GO:0051015">
    <property type="term" value="F:actin filament binding"/>
    <property type="evidence" value="ECO:0007669"/>
    <property type="project" value="InterPro"/>
</dbReference>
<protein>
    <recommendedName>
        <fullName evidence="3">HP domain-containing protein</fullName>
    </recommendedName>
</protein>
<keyword evidence="5" id="KW-1185">Reference proteome</keyword>
<feature type="region of interest" description="Disordered" evidence="2">
    <location>
        <begin position="515"/>
        <end position="701"/>
    </location>
</feature>
<feature type="compositionally biased region" description="Basic and acidic residues" evidence="2">
    <location>
        <begin position="253"/>
        <end position="295"/>
    </location>
</feature>
<name>A0A2P6NHB4_9EUKA</name>
<dbReference type="Proteomes" id="UP000241769">
    <property type="component" value="Unassembled WGS sequence"/>
</dbReference>
<dbReference type="InterPro" id="IPR003128">
    <property type="entry name" value="Villin_headpiece"/>
</dbReference>
<evidence type="ECO:0000313" key="5">
    <source>
        <dbReference type="Proteomes" id="UP000241769"/>
    </source>
</evidence>
<dbReference type="GO" id="GO:0005737">
    <property type="term" value="C:cytoplasm"/>
    <property type="evidence" value="ECO:0007669"/>
    <property type="project" value="TreeGrafter"/>
</dbReference>
<keyword evidence="1" id="KW-0677">Repeat</keyword>
<dbReference type="PRINTS" id="PR00597">
    <property type="entry name" value="GELSOLIN"/>
</dbReference>
<feature type="compositionally biased region" description="Polar residues" evidence="2">
    <location>
        <begin position="994"/>
        <end position="1005"/>
    </location>
</feature>
<dbReference type="GO" id="GO:0005546">
    <property type="term" value="F:phosphatidylinositol-4,5-bisphosphate binding"/>
    <property type="evidence" value="ECO:0007669"/>
    <property type="project" value="TreeGrafter"/>
</dbReference>
<organism evidence="4 5">
    <name type="scientific">Planoprotostelium fungivorum</name>
    <dbReference type="NCBI Taxonomy" id="1890364"/>
    <lineage>
        <taxon>Eukaryota</taxon>
        <taxon>Amoebozoa</taxon>
        <taxon>Evosea</taxon>
        <taxon>Variosea</taxon>
        <taxon>Cavosteliida</taxon>
        <taxon>Cavosteliaceae</taxon>
        <taxon>Planoprotostelium</taxon>
    </lineage>
</organism>
<dbReference type="STRING" id="1890364.A0A2P6NHB4"/>
<dbReference type="PANTHER" id="PTHR11977">
    <property type="entry name" value="VILLIN"/>
    <property type="match status" value="1"/>
</dbReference>
<dbReference type="InterPro" id="IPR036886">
    <property type="entry name" value="Villin_headpiece_dom_sf"/>
</dbReference>
<feature type="domain" description="HP" evidence="3">
    <location>
        <begin position="1654"/>
        <end position="1718"/>
    </location>
</feature>
<proteinExistence type="predicted"/>
<feature type="compositionally biased region" description="Basic and acidic residues" evidence="2">
    <location>
        <begin position="156"/>
        <end position="227"/>
    </location>
</feature>
<dbReference type="GO" id="GO:0008154">
    <property type="term" value="P:actin polymerization or depolymerization"/>
    <property type="evidence" value="ECO:0007669"/>
    <property type="project" value="TreeGrafter"/>
</dbReference>
<feature type="region of interest" description="Disordered" evidence="2">
    <location>
        <begin position="725"/>
        <end position="894"/>
    </location>
</feature>
<dbReference type="GO" id="GO:0015629">
    <property type="term" value="C:actin cytoskeleton"/>
    <property type="evidence" value="ECO:0007669"/>
    <property type="project" value="TreeGrafter"/>
</dbReference>
<feature type="compositionally biased region" description="Basic and acidic residues" evidence="2">
    <location>
        <begin position="554"/>
        <end position="572"/>
    </location>
</feature>
<dbReference type="Gene3D" id="1.10.287.1490">
    <property type="match status" value="1"/>
</dbReference>
<dbReference type="InterPro" id="IPR007123">
    <property type="entry name" value="Gelsolin-like_dom"/>
</dbReference>
<dbReference type="OrthoDB" id="29720at2759"/>
<evidence type="ECO:0000313" key="4">
    <source>
        <dbReference type="EMBL" id="PRP83334.1"/>
    </source>
</evidence>
<feature type="compositionally biased region" description="Basic and acidic residues" evidence="2">
    <location>
        <begin position="515"/>
        <end position="545"/>
    </location>
</feature>
<dbReference type="SUPFAM" id="SSF47050">
    <property type="entry name" value="VHP, Villin headpiece domain"/>
    <property type="match status" value="1"/>
</dbReference>
<accession>A0A2P6NHB4</accession>
<dbReference type="SUPFAM" id="SSF55753">
    <property type="entry name" value="Actin depolymerizing proteins"/>
    <property type="match status" value="5"/>
</dbReference>
<feature type="compositionally biased region" description="Basic and acidic residues" evidence="2">
    <location>
        <begin position="864"/>
        <end position="882"/>
    </location>
</feature>
<comment type="caution">
    <text evidence="4">The sequence shown here is derived from an EMBL/GenBank/DDBJ whole genome shotgun (WGS) entry which is preliminary data.</text>
</comment>
<dbReference type="InParanoid" id="A0A2P6NHB4"/>
<dbReference type="Gene3D" id="1.10.950.10">
    <property type="entry name" value="Villin headpiece domain"/>
    <property type="match status" value="1"/>
</dbReference>
<feature type="region of interest" description="Disordered" evidence="2">
    <location>
        <begin position="983"/>
        <end position="1028"/>
    </location>
</feature>
<evidence type="ECO:0000256" key="2">
    <source>
        <dbReference type="SAM" id="MobiDB-lite"/>
    </source>
</evidence>
<feature type="region of interest" description="Disordered" evidence="2">
    <location>
        <begin position="156"/>
        <end position="295"/>
    </location>
</feature>
<dbReference type="Pfam" id="PF02209">
    <property type="entry name" value="VHP"/>
    <property type="match status" value="1"/>
</dbReference>
<dbReference type="GO" id="GO:0051014">
    <property type="term" value="P:actin filament severing"/>
    <property type="evidence" value="ECO:0007669"/>
    <property type="project" value="TreeGrafter"/>
</dbReference>